<reference evidence="2 3" key="1">
    <citation type="submission" date="2010-12" db="EMBL/GenBank/DDBJ databases">
        <title>Whole genome sequence of Anaerolinea thermophila UNI-1.</title>
        <authorList>
            <person name="Narita-Yamada S."/>
            <person name="Kishi E."/>
            <person name="Watanabe Y."/>
            <person name="Takasaki K."/>
            <person name="Ankai A."/>
            <person name="Oguchi A."/>
            <person name="Fukui S."/>
            <person name="Takahashi M."/>
            <person name="Yashiro I."/>
            <person name="Hosoyama A."/>
            <person name="Sekiguchi Y."/>
            <person name="Hanada S."/>
            <person name="Fujita N."/>
        </authorList>
    </citation>
    <scope>NUCLEOTIDE SEQUENCE [LARGE SCALE GENOMIC DNA]</scope>
    <source>
        <strain evidence="3">DSM 14523 / JCM 11388 / NBRC 100420 / UNI-1</strain>
    </source>
</reference>
<proteinExistence type="predicted"/>
<dbReference type="InterPro" id="IPR021320">
    <property type="entry name" value="DUF2905"/>
</dbReference>
<dbReference type="AlphaFoldDB" id="E8N2R2"/>
<dbReference type="HOGENOM" id="CLU_181383_1_1_0"/>
<keyword evidence="1" id="KW-0812">Transmembrane</keyword>
<keyword evidence="3" id="KW-1185">Reference proteome</keyword>
<evidence type="ECO:0000256" key="1">
    <source>
        <dbReference type="SAM" id="Phobius"/>
    </source>
</evidence>
<keyword evidence="1" id="KW-0472">Membrane</keyword>
<dbReference type="KEGG" id="atm:ANT_30360"/>
<name>E8N2R2_ANATU</name>
<dbReference type="PANTHER" id="PTHR36443">
    <property type="entry name" value="BSR5223 PROTEIN"/>
    <property type="match status" value="1"/>
</dbReference>
<organism evidence="2 3">
    <name type="scientific">Anaerolinea thermophila (strain DSM 14523 / JCM 11388 / NBRC 100420 / UNI-1)</name>
    <dbReference type="NCBI Taxonomy" id="926569"/>
    <lineage>
        <taxon>Bacteria</taxon>
        <taxon>Bacillati</taxon>
        <taxon>Chloroflexota</taxon>
        <taxon>Anaerolineae</taxon>
        <taxon>Anaerolineales</taxon>
        <taxon>Anaerolineaceae</taxon>
        <taxon>Anaerolinea</taxon>
    </lineage>
</organism>
<feature type="transmembrane region" description="Helical" evidence="1">
    <location>
        <begin position="12"/>
        <end position="31"/>
    </location>
</feature>
<dbReference type="PANTHER" id="PTHR36443:SF1">
    <property type="entry name" value="BSR5223 PROTEIN"/>
    <property type="match status" value="1"/>
</dbReference>
<dbReference type="Pfam" id="PF11146">
    <property type="entry name" value="DUF2905"/>
    <property type="match status" value="1"/>
</dbReference>
<feature type="transmembrane region" description="Helical" evidence="1">
    <location>
        <begin position="51"/>
        <end position="72"/>
    </location>
</feature>
<evidence type="ECO:0000313" key="3">
    <source>
        <dbReference type="Proteomes" id="UP000008922"/>
    </source>
</evidence>
<dbReference type="RefSeq" id="WP_013561403.1">
    <property type="nucleotide sequence ID" value="NC_014960.1"/>
</dbReference>
<gene>
    <name evidence="2" type="ordered locus">ANT_30360</name>
</gene>
<evidence type="ECO:0000313" key="2">
    <source>
        <dbReference type="EMBL" id="BAJ65062.1"/>
    </source>
</evidence>
<evidence type="ECO:0008006" key="4">
    <source>
        <dbReference type="Google" id="ProtNLM"/>
    </source>
</evidence>
<dbReference type="FunCoup" id="E8N2R2">
    <property type="interactions" value="20"/>
</dbReference>
<dbReference type="EMBL" id="AP012029">
    <property type="protein sequence ID" value="BAJ65062.1"/>
    <property type="molecule type" value="Genomic_DNA"/>
</dbReference>
<protein>
    <recommendedName>
        <fullName evidence="4">DUF2905 domain-containing protein</fullName>
    </recommendedName>
</protein>
<dbReference type="InParanoid" id="E8N2R2"/>
<dbReference type="STRING" id="926569.ANT_30360"/>
<dbReference type="Proteomes" id="UP000008922">
    <property type="component" value="Chromosome"/>
</dbReference>
<accession>E8N2R2</accession>
<sequence>MALERIGTGLMLLGLILLLVSGLLWLAGRFLPDLSRIPGTIRIEGGGVTCIFPLLASIVLSLILTVLLNVIARLLNR</sequence>
<keyword evidence="1" id="KW-1133">Transmembrane helix</keyword>